<dbReference type="Pfam" id="PF01739">
    <property type="entry name" value="CheR"/>
    <property type="match status" value="1"/>
</dbReference>
<reference evidence="7" key="1">
    <citation type="submission" date="2020-04" db="EMBL/GenBank/DDBJ databases">
        <title>Deep metagenomics examines the oral microbiome during advanced dental caries in children, revealing novel taxa and co-occurrences with host molecules.</title>
        <authorList>
            <person name="Baker J.L."/>
            <person name="Morton J.T."/>
            <person name="Dinis M."/>
            <person name="Alvarez R."/>
            <person name="Tran N.C."/>
            <person name="Knight R."/>
            <person name="Edlund A."/>
        </authorList>
    </citation>
    <scope>NUCLEOTIDE SEQUENCE</scope>
    <source>
        <strain evidence="7">JCVI_24_bin.2</strain>
    </source>
</reference>
<evidence type="ECO:0000256" key="5">
    <source>
        <dbReference type="ARBA" id="ARBA00022691"/>
    </source>
</evidence>
<dbReference type="GO" id="GO:0008983">
    <property type="term" value="F:protein-glutamate O-methyltransferase activity"/>
    <property type="evidence" value="ECO:0007669"/>
    <property type="project" value="UniProtKB-EC"/>
</dbReference>
<gene>
    <name evidence="7" type="ORF">HXM93_00555</name>
</gene>
<keyword evidence="5" id="KW-0949">S-adenosyl-L-methionine</keyword>
<dbReference type="PROSITE" id="PS50123">
    <property type="entry name" value="CHER"/>
    <property type="match status" value="1"/>
</dbReference>
<organism evidence="7 8">
    <name type="scientific">Oribacterium parvum</name>
    <dbReference type="NCBI Taxonomy" id="1501329"/>
    <lineage>
        <taxon>Bacteria</taxon>
        <taxon>Bacillati</taxon>
        <taxon>Bacillota</taxon>
        <taxon>Clostridia</taxon>
        <taxon>Lachnospirales</taxon>
        <taxon>Lachnospiraceae</taxon>
        <taxon>Oribacterium</taxon>
    </lineage>
</organism>
<sequence>MYDLSDEDFKRLYTYMQEKFGIDLRKKKPLIVSRLSSILEKSGYGEFHSYVNDILSKENQDMLTTLLNKLTTNYTYFMREESHFDYLEKVVLPELAKKHEKDKVLSIWSAGCSSGEEPYNISMYLLEFFGKLPGKWDTRMLATDISHNVLNKAINPSYPAESLEKLPKAWKNKYFIQQKDESYTVSKELRNNVIFRPFNLMEPIHFKRNFDLIFCRNVMIYFDQVTKDALVKRFYDATYPGGYLFIGHSEGLTKQSCPYKYIKPAIYRREE</sequence>
<evidence type="ECO:0000256" key="3">
    <source>
        <dbReference type="ARBA" id="ARBA00022603"/>
    </source>
</evidence>
<dbReference type="Gene3D" id="3.40.50.150">
    <property type="entry name" value="Vaccinia Virus protein VP39"/>
    <property type="match status" value="1"/>
</dbReference>
<evidence type="ECO:0000259" key="6">
    <source>
        <dbReference type="PROSITE" id="PS50123"/>
    </source>
</evidence>
<dbReference type="InterPro" id="IPR036804">
    <property type="entry name" value="CheR_N_sf"/>
</dbReference>
<dbReference type="PIRSF" id="PIRSF000410">
    <property type="entry name" value="CheR"/>
    <property type="match status" value="1"/>
</dbReference>
<dbReference type="PRINTS" id="PR00996">
    <property type="entry name" value="CHERMTFRASE"/>
</dbReference>
<evidence type="ECO:0000256" key="1">
    <source>
        <dbReference type="ARBA" id="ARBA00001541"/>
    </source>
</evidence>
<dbReference type="InterPro" id="IPR026024">
    <property type="entry name" value="Chemotaxis_MeTrfase_CheR"/>
</dbReference>
<evidence type="ECO:0000313" key="8">
    <source>
        <dbReference type="Proteomes" id="UP000709351"/>
    </source>
</evidence>
<dbReference type="InterPro" id="IPR022642">
    <property type="entry name" value="CheR_C"/>
</dbReference>
<name>A0A930DMH2_9FIRM</name>
<dbReference type="EMBL" id="JABZRD010000018">
    <property type="protein sequence ID" value="MBF1283012.1"/>
    <property type="molecule type" value="Genomic_DNA"/>
</dbReference>
<dbReference type="SUPFAM" id="SSF53335">
    <property type="entry name" value="S-adenosyl-L-methionine-dependent methyltransferases"/>
    <property type="match status" value="1"/>
</dbReference>
<dbReference type="RefSeq" id="WP_314731281.1">
    <property type="nucleotide sequence ID" value="NZ_CAUSUX010000025.1"/>
</dbReference>
<dbReference type="Proteomes" id="UP000709351">
    <property type="component" value="Unassembled WGS sequence"/>
</dbReference>
<accession>A0A930DMH2</accession>
<dbReference type="InterPro" id="IPR000780">
    <property type="entry name" value="CheR_MeTrfase"/>
</dbReference>
<dbReference type="Pfam" id="PF03705">
    <property type="entry name" value="CheR_N"/>
    <property type="match status" value="1"/>
</dbReference>
<dbReference type="InterPro" id="IPR022641">
    <property type="entry name" value="CheR_N"/>
</dbReference>
<dbReference type="PANTHER" id="PTHR24422:SF19">
    <property type="entry name" value="CHEMOTAXIS PROTEIN METHYLTRANSFERASE"/>
    <property type="match status" value="1"/>
</dbReference>
<evidence type="ECO:0000256" key="4">
    <source>
        <dbReference type="ARBA" id="ARBA00022679"/>
    </source>
</evidence>
<proteinExistence type="predicted"/>
<dbReference type="CDD" id="cd02440">
    <property type="entry name" value="AdoMet_MTases"/>
    <property type="match status" value="1"/>
</dbReference>
<dbReference type="AlphaFoldDB" id="A0A930DMH2"/>
<keyword evidence="3" id="KW-0489">Methyltransferase</keyword>
<dbReference type="InterPro" id="IPR029063">
    <property type="entry name" value="SAM-dependent_MTases_sf"/>
</dbReference>
<dbReference type="PANTHER" id="PTHR24422">
    <property type="entry name" value="CHEMOTAXIS PROTEIN METHYLTRANSFERASE"/>
    <property type="match status" value="1"/>
</dbReference>
<protein>
    <recommendedName>
        <fullName evidence="2">protein-glutamate O-methyltransferase</fullName>
        <ecNumber evidence="2">2.1.1.80</ecNumber>
    </recommendedName>
</protein>
<keyword evidence="4" id="KW-0808">Transferase</keyword>
<evidence type="ECO:0000256" key="2">
    <source>
        <dbReference type="ARBA" id="ARBA00012534"/>
    </source>
</evidence>
<dbReference type="SMART" id="SM00138">
    <property type="entry name" value="MeTrc"/>
    <property type="match status" value="1"/>
</dbReference>
<feature type="domain" description="CheR-type methyltransferase" evidence="6">
    <location>
        <begin position="1"/>
        <end position="271"/>
    </location>
</feature>
<dbReference type="InterPro" id="IPR050903">
    <property type="entry name" value="Bact_Chemotaxis_MeTrfase"/>
</dbReference>
<dbReference type="SUPFAM" id="SSF47757">
    <property type="entry name" value="Chemotaxis receptor methyltransferase CheR, N-terminal domain"/>
    <property type="match status" value="1"/>
</dbReference>
<comment type="catalytic activity">
    <reaction evidence="1">
        <text>L-glutamyl-[protein] + S-adenosyl-L-methionine = [protein]-L-glutamate 5-O-methyl ester + S-adenosyl-L-homocysteine</text>
        <dbReference type="Rhea" id="RHEA:24452"/>
        <dbReference type="Rhea" id="RHEA-COMP:10208"/>
        <dbReference type="Rhea" id="RHEA-COMP:10311"/>
        <dbReference type="ChEBI" id="CHEBI:29973"/>
        <dbReference type="ChEBI" id="CHEBI:57856"/>
        <dbReference type="ChEBI" id="CHEBI:59789"/>
        <dbReference type="ChEBI" id="CHEBI:82795"/>
        <dbReference type="EC" id="2.1.1.80"/>
    </reaction>
</comment>
<comment type="caution">
    <text evidence="7">The sequence shown here is derived from an EMBL/GenBank/DDBJ whole genome shotgun (WGS) entry which is preliminary data.</text>
</comment>
<dbReference type="GO" id="GO:0032259">
    <property type="term" value="P:methylation"/>
    <property type="evidence" value="ECO:0007669"/>
    <property type="project" value="UniProtKB-KW"/>
</dbReference>
<dbReference type="Gene3D" id="1.10.155.10">
    <property type="entry name" value="Chemotaxis receptor methyltransferase CheR, N-terminal domain"/>
    <property type="match status" value="1"/>
</dbReference>
<evidence type="ECO:0000313" key="7">
    <source>
        <dbReference type="EMBL" id="MBF1283012.1"/>
    </source>
</evidence>
<dbReference type="EC" id="2.1.1.80" evidence="2"/>